<dbReference type="PANTHER" id="PTHR10909:SF352">
    <property type="entry name" value="ACYL-COENZYME A OXIDASE-LIKE PROTEIN"/>
    <property type="match status" value="1"/>
</dbReference>
<feature type="transmembrane region" description="Helical" evidence="1">
    <location>
        <begin position="169"/>
        <end position="189"/>
    </location>
</feature>
<keyword evidence="1" id="KW-0812">Transmembrane</keyword>
<sequence length="225" mass="26709">MSSEQRVKLLQQQFEAYKEMNEQRLNNIAIDLFYGNNWKYRQKLFDIVKDNQHVFKHQHLEESTREEQRYYSFQAMRHFHQKLGVTYDFFLSDPNIVTITSVAMYSFDPGVFVKFGVHFSLYTKTIRNRQTQTELGHGSNVRQIQTTAIYDKDTQTFIINTPTDLATKFWIGATANLANMTLYLLNYILMANNMEFMHFQLKSEIKQIIMQKVESLLEIVVQKMD</sequence>
<dbReference type="GO" id="GO:0005504">
    <property type="term" value="F:fatty acid binding"/>
    <property type="evidence" value="ECO:0007669"/>
    <property type="project" value="TreeGrafter"/>
</dbReference>
<evidence type="ECO:0000256" key="1">
    <source>
        <dbReference type="SAM" id="Phobius"/>
    </source>
</evidence>
<protein>
    <submittedName>
        <fullName evidence="2">Uncharacterized protein</fullName>
    </submittedName>
</protein>
<accession>A0A8S1NFA4</accession>
<dbReference type="InterPro" id="IPR012258">
    <property type="entry name" value="Acyl-CoA_oxidase"/>
</dbReference>
<dbReference type="GO" id="GO:0003997">
    <property type="term" value="F:acyl-CoA oxidase activity"/>
    <property type="evidence" value="ECO:0007669"/>
    <property type="project" value="InterPro"/>
</dbReference>
<name>A0A8S1NFA4_9CILI</name>
<dbReference type="AlphaFoldDB" id="A0A8S1NFA4"/>
<reference evidence="2" key="1">
    <citation type="submission" date="2021-01" db="EMBL/GenBank/DDBJ databases">
        <authorList>
            <consortium name="Genoscope - CEA"/>
            <person name="William W."/>
        </authorList>
    </citation>
    <scope>NUCLEOTIDE SEQUENCE</scope>
</reference>
<dbReference type="PANTHER" id="PTHR10909">
    <property type="entry name" value="ELECTRON TRANSPORT OXIDOREDUCTASE"/>
    <property type="match status" value="1"/>
</dbReference>
<dbReference type="GO" id="GO:0033540">
    <property type="term" value="P:fatty acid beta-oxidation using acyl-CoA oxidase"/>
    <property type="evidence" value="ECO:0007669"/>
    <property type="project" value="TreeGrafter"/>
</dbReference>
<dbReference type="OrthoDB" id="538336at2759"/>
<dbReference type="Proteomes" id="UP000692954">
    <property type="component" value="Unassembled WGS sequence"/>
</dbReference>
<dbReference type="GO" id="GO:0055088">
    <property type="term" value="P:lipid homeostasis"/>
    <property type="evidence" value="ECO:0007669"/>
    <property type="project" value="TreeGrafter"/>
</dbReference>
<dbReference type="GO" id="GO:0071949">
    <property type="term" value="F:FAD binding"/>
    <property type="evidence" value="ECO:0007669"/>
    <property type="project" value="InterPro"/>
</dbReference>
<proteinExistence type="predicted"/>
<evidence type="ECO:0000313" key="2">
    <source>
        <dbReference type="EMBL" id="CAD8091328.1"/>
    </source>
</evidence>
<dbReference type="EMBL" id="CAJJDN010000057">
    <property type="protein sequence ID" value="CAD8091328.1"/>
    <property type="molecule type" value="Genomic_DNA"/>
</dbReference>
<keyword evidence="3" id="KW-1185">Reference proteome</keyword>
<keyword evidence="1" id="KW-1133">Transmembrane helix</keyword>
<organism evidence="2 3">
    <name type="scientific">Paramecium sonneborni</name>
    <dbReference type="NCBI Taxonomy" id="65129"/>
    <lineage>
        <taxon>Eukaryota</taxon>
        <taxon>Sar</taxon>
        <taxon>Alveolata</taxon>
        <taxon>Ciliophora</taxon>
        <taxon>Intramacronucleata</taxon>
        <taxon>Oligohymenophorea</taxon>
        <taxon>Peniculida</taxon>
        <taxon>Parameciidae</taxon>
        <taxon>Paramecium</taxon>
    </lineage>
</organism>
<keyword evidence="1" id="KW-0472">Membrane</keyword>
<evidence type="ECO:0000313" key="3">
    <source>
        <dbReference type="Proteomes" id="UP000692954"/>
    </source>
</evidence>
<comment type="caution">
    <text evidence="2">The sequence shown here is derived from an EMBL/GenBank/DDBJ whole genome shotgun (WGS) entry which is preliminary data.</text>
</comment>
<dbReference type="GO" id="GO:0005777">
    <property type="term" value="C:peroxisome"/>
    <property type="evidence" value="ECO:0007669"/>
    <property type="project" value="InterPro"/>
</dbReference>
<gene>
    <name evidence="2" type="ORF">PSON_ATCC_30995.1.T0570216</name>
</gene>